<evidence type="ECO:0000256" key="2">
    <source>
        <dbReference type="ARBA" id="ARBA00013064"/>
    </source>
</evidence>
<dbReference type="InterPro" id="IPR036196">
    <property type="entry name" value="Ptyr_pPase_sf"/>
</dbReference>
<evidence type="ECO:0000256" key="1">
    <source>
        <dbReference type="ARBA" id="ARBA00011063"/>
    </source>
</evidence>
<dbReference type="InterPro" id="IPR050438">
    <property type="entry name" value="LMW_PTPase"/>
</dbReference>
<dbReference type="EMBL" id="FNRQ01000001">
    <property type="protein sequence ID" value="SEA36708.1"/>
    <property type="molecule type" value="Genomic_DNA"/>
</dbReference>
<keyword evidence="4" id="KW-0904">Protein phosphatase</keyword>
<dbReference type="Gene3D" id="3.40.50.2300">
    <property type="match status" value="1"/>
</dbReference>
<evidence type="ECO:0000256" key="4">
    <source>
        <dbReference type="ARBA" id="ARBA00022912"/>
    </source>
</evidence>
<dbReference type="InterPro" id="IPR023485">
    <property type="entry name" value="Ptyr_pPase"/>
</dbReference>
<dbReference type="Proteomes" id="UP000198638">
    <property type="component" value="Unassembled WGS sequence"/>
</dbReference>
<dbReference type="FunFam" id="3.40.50.2300:FF:000113">
    <property type="entry name" value="Low molecular weight protein-tyrosine-phosphatase"/>
    <property type="match status" value="1"/>
</dbReference>
<gene>
    <name evidence="7" type="ORF">SAMN05192564_1011229</name>
</gene>
<dbReference type="GO" id="GO:0004725">
    <property type="term" value="F:protein tyrosine phosphatase activity"/>
    <property type="evidence" value="ECO:0007669"/>
    <property type="project" value="UniProtKB-EC"/>
</dbReference>
<dbReference type="CDD" id="cd16343">
    <property type="entry name" value="LMWPTP"/>
    <property type="match status" value="1"/>
</dbReference>
<proteinExistence type="inferred from homology"/>
<evidence type="ECO:0000313" key="7">
    <source>
        <dbReference type="EMBL" id="SEA36708.1"/>
    </source>
</evidence>
<protein>
    <recommendedName>
        <fullName evidence="2">protein-tyrosine-phosphatase</fullName>
        <ecNumber evidence="2">3.1.3.48</ecNumber>
    </recommendedName>
</protein>
<evidence type="ECO:0000256" key="5">
    <source>
        <dbReference type="PIRSR" id="PIRSR617867-1"/>
    </source>
</evidence>
<feature type="active site" description="Proton donor" evidence="5">
    <location>
        <position position="137"/>
    </location>
</feature>
<accession>A0A1H4ALP8</accession>
<keyword evidence="3" id="KW-0378">Hydrolase</keyword>
<dbReference type="SMART" id="SM00226">
    <property type="entry name" value="LMWPc"/>
    <property type="match status" value="1"/>
</dbReference>
<feature type="domain" description="Phosphotyrosine protein phosphatase I" evidence="6">
    <location>
        <begin position="14"/>
        <end position="163"/>
    </location>
</feature>
<evidence type="ECO:0000259" key="6">
    <source>
        <dbReference type="SMART" id="SM00226"/>
    </source>
</evidence>
<dbReference type="STRING" id="83784.SAMN05192564_1011229"/>
<sequence length="170" mass="18496">MTVCVRSNAPMKTISVCFVCLGNICRSPTAEGVMRHQVEAARLSDRILIDSAGTGDWHVGASPDRRAQQAAGERGYDLSALRGRQVALEDFERFDLLIAMDDANVAALKAICPPAQRDRIRLLMEFAPATDTREVADPYFGGDAGFERVLDQCEAACRGLIAALRPQLTT</sequence>
<dbReference type="Pfam" id="PF01451">
    <property type="entry name" value="LMWPc"/>
    <property type="match status" value="1"/>
</dbReference>
<keyword evidence="8" id="KW-1185">Reference proteome</keyword>
<dbReference type="PRINTS" id="PR00719">
    <property type="entry name" value="LMWPTPASE"/>
</dbReference>
<feature type="active site" evidence="5">
    <location>
        <position position="26"/>
    </location>
</feature>
<reference evidence="8" key="1">
    <citation type="submission" date="2016-10" db="EMBL/GenBank/DDBJ databases">
        <authorList>
            <person name="Varghese N."/>
            <person name="Submissions S."/>
        </authorList>
    </citation>
    <scope>NUCLEOTIDE SEQUENCE [LARGE SCALE GENOMIC DNA]</scope>
    <source>
        <strain evidence="8">LMG 24000</strain>
    </source>
</reference>
<evidence type="ECO:0000256" key="3">
    <source>
        <dbReference type="ARBA" id="ARBA00022801"/>
    </source>
</evidence>
<dbReference type="PANTHER" id="PTHR11717:SF7">
    <property type="entry name" value="LOW MOLECULAR WEIGHT PHOSPHOTYROSINE PROTEIN PHOSPHATASE"/>
    <property type="match status" value="1"/>
</dbReference>
<organism evidence="7 8">
    <name type="scientific">Paraburkholderia sartisoli</name>
    <dbReference type="NCBI Taxonomy" id="83784"/>
    <lineage>
        <taxon>Bacteria</taxon>
        <taxon>Pseudomonadati</taxon>
        <taxon>Pseudomonadota</taxon>
        <taxon>Betaproteobacteria</taxon>
        <taxon>Burkholderiales</taxon>
        <taxon>Burkholderiaceae</taxon>
        <taxon>Paraburkholderia</taxon>
    </lineage>
</organism>
<feature type="active site" description="Nucleophile" evidence="5">
    <location>
        <position position="20"/>
    </location>
</feature>
<dbReference type="AlphaFoldDB" id="A0A1H4ALP8"/>
<evidence type="ECO:0000313" key="8">
    <source>
        <dbReference type="Proteomes" id="UP000198638"/>
    </source>
</evidence>
<dbReference type="SUPFAM" id="SSF52788">
    <property type="entry name" value="Phosphotyrosine protein phosphatases I"/>
    <property type="match status" value="1"/>
</dbReference>
<name>A0A1H4ALP8_9BURK</name>
<comment type="similarity">
    <text evidence="1">Belongs to the low molecular weight phosphotyrosine protein phosphatase family.</text>
</comment>
<dbReference type="EC" id="3.1.3.48" evidence="2"/>
<dbReference type="PANTHER" id="PTHR11717">
    <property type="entry name" value="LOW MOLECULAR WEIGHT PROTEIN TYROSINE PHOSPHATASE"/>
    <property type="match status" value="1"/>
</dbReference>
<dbReference type="InterPro" id="IPR017867">
    <property type="entry name" value="Tyr_phospatase_low_mol_wt"/>
</dbReference>